<feature type="non-terminal residue" evidence="1">
    <location>
        <position position="1"/>
    </location>
</feature>
<accession>K0SQ60</accession>
<sequence>RRGSPPERRDAVVARGGYRVVVGGARCGGAGRAGPDELGIRRGLRLCESGTGRTNTPEAPDCLQRQGLASLSEICELGVGLIWYRHPGTGCGRGARSRDGLNGPNGVENLLRSLPSVLRRRPPTAPAPLPTIRGSMLGLISIGSR</sequence>
<dbReference type="Proteomes" id="UP000266841">
    <property type="component" value="Unassembled WGS sequence"/>
</dbReference>
<comment type="caution">
    <text evidence="1">The sequence shown here is derived from an EMBL/GenBank/DDBJ whole genome shotgun (WGS) entry which is preliminary data.</text>
</comment>
<evidence type="ECO:0000313" key="1">
    <source>
        <dbReference type="EMBL" id="EJK67490.1"/>
    </source>
</evidence>
<reference evidence="1 2" key="1">
    <citation type="journal article" date="2012" name="Genome Biol.">
        <title>Genome and low-iron response of an oceanic diatom adapted to chronic iron limitation.</title>
        <authorList>
            <person name="Lommer M."/>
            <person name="Specht M."/>
            <person name="Roy A.S."/>
            <person name="Kraemer L."/>
            <person name="Andreson R."/>
            <person name="Gutowska M.A."/>
            <person name="Wolf J."/>
            <person name="Bergner S.V."/>
            <person name="Schilhabel M.B."/>
            <person name="Klostermeier U.C."/>
            <person name="Beiko R.G."/>
            <person name="Rosenstiel P."/>
            <person name="Hippler M."/>
            <person name="Laroche J."/>
        </authorList>
    </citation>
    <scope>NUCLEOTIDE SEQUENCE [LARGE SCALE GENOMIC DNA]</scope>
    <source>
        <strain evidence="1 2">CCMP1005</strain>
    </source>
</reference>
<dbReference type="AlphaFoldDB" id="K0SQ60"/>
<gene>
    <name evidence="1" type="ORF">THAOC_11466</name>
</gene>
<keyword evidence="2" id="KW-1185">Reference proteome</keyword>
<evidence type="ECO:0000313" key="2">
    <source>
        <dbReference type="Proteomes" id="UP000266841"/>
    </source>
</evidence>
<organism evidence="1 2">
    <name type="scientific">Thalassiosira oceanica</name>
    <name type="common">Marine diatom</name>
    <dbReference type="NCBI Taxonomy" id="159749"/>
    <lineage>
        <taxon>Eukaryota</taxon>
        <taxon>Sar</taxon>
        <taxon>Stramenopiles</taxon>
        <taxon>Ochrophyta</taxon>
        <taxon>Bacillariophyta</taxon>
        <taxon>Coscinodiscophyceae</taxon>
        <taxon>Thalassiosirophycidae</taxon>
        <taxon>Thalassiosirales</taxon>
        <taxon>Thalassiosiraceae</taxon>
        <taxon>Thalassiosira</taxon>
    </lineage>
</organism>
<proteinExistence type="predicted"/>
<name>K0SQ60_THAOC</name>
<protein>
    <submittedName>
        <fullName evidence="1">Uncharacterized protein</fullName>
    </submittedName>
</protein>
<dbReference type="EMBL" id="AGNL01013013">
    <property type="protein sequence ID" value="EJK67490.1"/>
    <property type="molecule type" value="Genomic_DNA"/>
</dbReference>